<dbReference type="PRINTS" id="PR00032">
    <property type="entry name" value="HTHARAC"/>
</dbReference>
<dbReference type="GO" id="GO:0043565">
    <property type="term" value="F:sequence-specific DNA binding"/>
    <property type="evidence" value="ECO:0007669"/>
    <property type="project" value="InterPro"/>
</dbReference>
<dbReference type="InterPro" id="IPR009057">
    <property type="entry name" value="Homeodomain-like_sf"/>
</dbReference>
<dbReference type="SUPFAM" id="SSF46689">
    <property type="entry name" value="Homeodomain-like"/>
    <property type="match status" value="2"/>
</dbReference>
<evidence type="ECO:0000313" key="6">
    <source>
        <dbReference type="Proteomes" id="UP000199412"/>
    </source>
</evidence>
<dbReference type="Pfam" id="PF12833">
    <property type="entry name" value="HTH_18"/>
    <property type="match status" value="1"/>
</dbReference>
<dbReference type="InterPro" id="IPR018062">
    <property type="entry name" value="HTH_AraC-typ_CS"/>
</dbReference>
<proteinExistence type="predicted"/>
<sequence>MTDILTIDFQADTLVLCNTLTERATDNGLIVCRCQFPPRPGHWTKLRQTVLVRPAGPVTARWRTLDAPEDQTVPLSGTAFHLIPADRPVRIEWDGCDAALIVALTPEFVESTVAPMFQGKVPRLIPSAVVEDTVLSDMMPWFAGTLNQEAEKASRSVDQFSVAFALHLFEKYGINDGSAPHISGGLGASRQRRITAFIDANLDRTVPLSEMARTVGLGRSHFGKAFHASFGRTPYRYLHERRIEKAKELLLDDRRTIVSVALDVGFSSHGHFTKVFRKVTGTTPSQFRRDRY</sequence>
<dbReference type="Gene3D" id="1.10.10.60">
    <property type="entry name" value="Homeodomain-like"/>
    <property type="match status" value="2"/>
</dbReference>
<gene>
    <name evidence="5" type="ORF">SAMN05421720_10119</name>
</gene>
<dbReference type="PROSITE" id="PS01124">
    <property type="entry name" value="HTH_ARAC_FAMILY_2"/>
    <property type="match status" value="1"/>
</dbReference>
<evidence type="ECO:0000313" key="5">
    <source>
        <dbReference type="EMBL" id="SDD60559.1"/>
    </source>
</evidence>
<evidence type="ECO:0000256" key="1">
    <source>
        <dbReference type="ARBA" id="ARBA00023015"/>
    </source>
</evidence>
<evidence type="ECO:0000256" key="3">
    <source>
        <dbReference type="ARBA" id="ARBA00023163"/>
    </source>
</evidence>
<dbReference type="STRING" id="69960.SAMN05421720_10119"/>
<keyword evidence="1" id="KW-0805">Transcription regulation</keyword>
<dbReference type="InterPro" id="IPR020449">
    <property type="entry name" value="Tscrpt_reg_AraC-type_HTH"/>
</dbReference>
<dbReference type="InterPro" id="IPR018060">
    <property type="entry name" value="HTH_AraC"/>
</dbReference>
<name>A0A1G6W3Z2_9PROT</name>
<dbReference type="SMART" id="SM00342">
    <property type="entry name" value="HTH_ARAC"/>
    <property type="match status" value="1"/>
</dbReference>
<reference evidence="5 6" key="1">
    <citation type="submission" date="2016-10" db="EMBL/GenBank/DDBJ databases">
        <authorList>
            <person name="de Groot N.N."/>
        </authorList>
    </citation>
    <scope>NUCLEOTIDE SEQUENCE [LARGE SCALE GENOMIC DNA]</scope>
    <source>
        <strain evidence="5 6">ATCC 700224</strain>
    </source>
</reference>
<dbReference type="PANTHER" id="PTHR46796">
    <property type="entry name" value="HTH-TYPE TRANSCRIPTIONAL ACTIVATOR RHAS-RELATED"/>
    <property type="match status" value="1"/>
</dbReference>
<feature type="domain" description="HTH araC/xylS-type" evidence="4">
    <location>
        <begin position="192"/>
        <end position="290"/>
    </location>
</feature>
<dbReference type="RefSeq" id="WP_092780318.1">
    <property type="nucleotide sequence ID" value="NZ_FNAP01000001.1"/>
</dbReference>
<keyword evidence="2" id="KW-0238">DNA-binding</keyword>
<dbReference type="OrthoDB" id="9806208at2"/>
<protein>
    <submittedName>
        <fullName evidence="5">AraC family transcriptional regulator</fullName>
    </submittedName>
</protein>
<keyword evidence="6" id="KW-1185">Reference proteome</keyword>
<organism evidence="5 6">
    <name type="scientific">Rhodospira trueperi</name>
    <dbReference type="NCBI Taxonomy" id="69960"/>
    <lineage>
        <taxon>Bacteria</taxon>
        <taxon>Pseudomonadati</taxon>
        <taxon>Pseudomonadota</taxon>
        <taxon>Alphaproteobacteria</taxon>
        <taxon>Rhodospirillales</taxon>
        <taxon>Rhodospirillaceae</taxon>
        <taxon>Rhodospira</taxon>
    </lineage>
</organism>
<evidence type="ECO:0000259" key="4">
    <source>
        <dbReference type="PROSITE" id="PS01124"/>
    </source>
</evidence>
<dbReference type="InterPro" id="IPR050204">
    <property type="entry name" value="AraC_XylS_family_regulators"/>
</dbReference>
<dbReference type="Proteomes" id="UP000199412">
    <property type="component" value="Unassembled WGS sequence"/>
</dbReference>
<dbReference type="PROSITE" id="PS00041">
    <property type="entry name" value="HTH_ARAC_FAMILY_1"/>
    <property type="match status" value="1"/>
</dbReference>
<dbReference type="AlphaFoldDB" id="A0A1G6W3Z2"/>
<accession>A0A1G6W3Z2</accession>
<evidence type="ECO:0000256" key="2">
    <source>
        <dbReference type="ARBA" id="ARBA00023125"/>
    </source>
</evidence>
<dbReference type="PANTHER" id="PTHR46796:SF14">
    <property type="entry name" value="TRANSCRIPTIONAL REGULATORY PROTEIN"/>
    <property type="match status" value="1"/>
</dbReference>
<keyword evidence="3" id="KW-0804">Transcription</keyword>
<dbReference type="EMBL" id="FNAP01000001">
    <property type="protein sequence ID" value="SDD60559.1"/>
    <property type="molecule type" value="Genomic_DNA"/>
</dbReference>
<dbReference type="GO" id="GO:0003700">
    <property type="term" value="F:DNA-binding transcription factor activity"/>
    <property type="evidence" value="ECO:0007669"/>
    <property type="project" value="InterPro"/>
</dbReference>